<name>A0A2A9G2D9_9PSEU</name>
<dbReference type="PANTHER" id="PTHR43649">
    <property type="entry name" value="ARABINOSE-BINDING PROTEIN-RELATED"/>
    <property type="match status" value="1"/>
</dbReference>
<dbReference type="InterPro" id="IPR006059">
    <property type="entry name" value="SBP"/>
</dbReference>
<dbReference type="Proteomes" id="UP000243542">
    <property type="component" value="Unassembled WGS sequence"/>
</dbReference>
<dbReference type="Gene3D" id="3.40.190.10">
    <property type="entry name" value="Periplasmic binding protein-like II"/>
    <property type="match status" value="2"/>
</dbReference>
<keyword evidence="3" id="KW-1185">Reference proteome</keyword>
<accession>A0A2A9G2D9</accession>
<keyword evidence="1" id="KW-0732">Signal</keyword>
<dbReference type="SUPFAM" id="SSF53850">
    <property type="entry name" value="Periplasmic binding protein-like II"/>
    <property type="match status" value="1"/>
</dbReference>
<dbReference type="AlphaFoldDB" id="A0A2A9G2D9"/>
<feature type="chain" id="PRO_5038575864" evidence="1">
    <location>
        <begin position="34"/>
        <end position="453"/>
    </location>
</feature>
<sequence>MREQRSGRGARRVRRSSAAVAAVLVLLSAQACASKSDVTIDVLMVDNPQMVELQQLTATEFTPRTGIKVNFTVLPENRLRDEVDREFTAQAGKYDVASVSNFETPIYAGRHQLKALDSYTKDDSTFDVKDLIAPIADSLRGPDGRLYAAPFYGESSILMYRTDVLGNLGIRLPATPTWQQVSDAAEAVEHAKNGMHGICLRGRPGWGDMIAPLTTMINTFGGTWFDAGWNVRTDAPEFREAVRFYLDLLHKAGEDVPERSGYQECATAIEQGKVAMWYDSTAGAAQLEAPTSAVRSRIGYLSAPVVKTSTAGWLYTWAWGMEESTDHPDEAWKFMSWASGRDYQRLAGKVVGQAKAPAGTRYSTYNDPEYLADAGAFAMPTFLSITSVDPRKAGLQPRPTAGIQFVAVPEFRQLGTQASQALAGVLEGKTKLDDALADIRGMAEKVAAQYRKK</sequence>
<feature type="signal peptide" evidence="1">
    <location>
        <begin position="1"/>
        <end position="33"/>
    </location>
</feature>
<proteinExistence type="predicted"/>
<reference evidence="2 3" key="1">
    <citation type="submission" date="2017-10" db="EMBL/GenBank/DDBJ databases">
        <title>Sequencing the genomes of 1000 actinobacteria strains.</title>
        <authorList>
            <person name="Klenk H.-P."/>
        </authorList>
    </citation>
    <scope>NUCLEOTIDE SEQUENCE [LARGE SCALE GENOMIC DNA]</scope>
    <source>
        <strain evidence="2 3">DSM 46092</strain>
    </source>
</reference>
<dbReference type="EMBL" id="PDJK01000001">
    <property type="protein sequence ID" value="PFG57106.1"/>
    <property type="molecule type" value="Genomic_DNA"/>
</dbReference>
<dbReference type="PANTHER" id="PTHR43649:SF12">
    <property type="entry name" value="DIACETYLCHITOBIOSE BINDING PROTEIN DASA"/>
    <property type="match status" value="1"/>
</dbReference>
<comment type="caution">
    <text evidence="2">The sequence shown here is derived from an EMBL/GenBank/DDBJ whole genome shotgun (WGS) entry which is preliminary data.</text>
</comment>
<dbReference type="PROSITE" id="PS51257">
    <property type="entry name" value="PROKAR_LIPOPROTEIN"/>
    <property type="match status" value="1"/>
</dbReference>
<evidence type="ECO:0000313" key="2">
    <source>
        <dbReference type="EMBL" id="PFG57106.1"/>
    </source>
</evidence>
<organism evidence="2 3">
    <name type="scientific">Amycolatopsis sulphurea</name>
    <dbReference type="NCBI Taxonomy" id="76022"/>
    <lineage>
        <taxon>Bacteria</taxon>
        <taxon>Bacillati</taxon>
        <taxon>Actinomycetota</taxon>
        <taxon>Actinomycetes</taxon>
        <taxon>Pseudonocardiales</taxon>
        <taxon>Pseudonocardiaceae</taxon>
        <taxon>Amycolatopsis</taxon>
    </lineage>
</organism>
<dbReference type="Pfam" id="PF01547">
    <property type="entry name" value="SBP_bac_1"/>
    <property type="match status" value="1"/>
</dbReference>
<gene>
    <name evidence="2" type="ORF">ATK36_0665</name>
</gene>
<evidence type="ECO:0000256" key="1">
    <source>
        <dbReference type="SAM" id="SignalP"/>
    </source>
</evidence>
<dbReference type="InterPro" id="IPR050490">
    <property type="entry name" value="Bact_solute-bd_prot1"/>
</dbReference>
<protein>
    <submittedName>
        <fullName evidence="2">Carbohydrate ABC transporter substrate-binding protein (CUT1 family)</fullName>
    </submittedName>
</protein>
<evidence type="ECO:0000313" key="3">
    <source>
        <dbReference type="Proteomes" id="UP000243542"/>
    </source>
</evidence>